<evidence type="ECO:0000313" key="2">
    <source>
        <dbReference type="Proteomes" id="UP001597199"/>
    </source>
</evidence>
<organism evidence="1 2">
    <name type="scientific">Lacticaseibacillus suilingensis</name>
    <dbReference type="NCBI Taxonomy" id="2799577"/>
    <lineage>
        <taxon>Bacteria</taxon>
        <taxon>Bacillati</taxon>
        <taxon>Bacillota</taxon>
        <taxon>Bacilli</taxon>
        <taxon>Lactobacillales</taxon>
        <taxon>Lactobacillaceae</taxon>
        <taxon>Lacticaseibacillus</taxon>
    </lineage>
</organism>
<comment type="caution">
    <text evidence="1">The sequence shown here is derived from an EMBL/GenBank/DDBJ whole genome shotgun (WGS) entry which is preliminary data.</text>
</comment>
<dbReference type="RefSeq" id="WP_204119837.1">
    <property type="nucleotide sequence ID" value="NZ_BOLV01000032.1"/>
</dbReference>
<evidence type="ECO:0000313" key="1">
    <source>
        <dbReference type="EMBL" id="MFD1400258.1"/>
    </source>
</evidence>
<accession>A0ABW4BK00</accession>
<reference evidence="2" key="1">
    <citation type="journal article" date="2019" name="Int. J. Syst. Evol. Microbiol.">
        <title>The Global Catalogue of Microorganisms (GCM) 10K type strain sequencing project: providing services to taxonomists for standard genome sequencing and annotation.</title>
        <authorList>
            <consortium name="The Broad Institute Genomics Platform"/>
            <consortium name="The Broad Institute Genome Sequencing Center for Infectious Disease"/>
            <person name="Wu L."/>
            <person name="Ma J."/>
        </authorList>
    </citation>
    <scope>NUCLEOTIDE SEQUENCE [LARGE SCALE GENOMIC DNA]</scope>
    <source>
        <strain evidence="2">CCM 9110</strain>
    </source>
</reference>
<name>A0ABW4BK00_9LACO</name>
<sequence length="244" mass="26660">MAVTKKDLYAAYAKHTKEGLDDLHEPGSDPDCAVCDEINLISLQLEGHPDATSAVQLDMVEVPVQKAIPTVWEVEEDDGTVSIIRTVTHRQEHSVLARGKQRRKIGTSEARRLGIAIEGTKVITLDQAIKRMGRAGGTIATWGEIELAKGTALRKPSQPDQYVQFDGGNLAAIQKIAEPANAHFTKKHDKVQVDAYAGSKQPSFSLEVGDILIRLATGRLLALSQTDFEALYDYDSQIGWTLAD</sequence>
<dbReference type="EMBL" id="JBHTOA010000067">
    <property type="protein sequence ID" value="MFD1400258.1"/>
    <property type="molecule type" value="Genomic_DNA"/>
</dbReference>
<gene>
    <name evidence="1" type="ORF">ACFQ41_13275</name>
</gene>
<protein>
    <submittedName>
        <fullName evidence="1">Uncharacterized protein</fullName>
    </submittedName>
</protein>
<dbReference type="Proteomes" id="UP001597199">
    <property type="component" value="Unassembled WGS sequence"/>
</dbReference>
<keyword evidence="2" id="KW-1185">Reference proteome</keyword>
<proteinExistence type="predicted"/>